<sequence>MANKRFRFFLLLSLIWMGVIFWKSSQPYAQQDLKPWMSTLISEETLLGLLPHARFTYDGDAVTYLKPYGFVEFFIRKGAHITEYFILCFFLWQTYASTKLSRFAVYVLAAVTAVLYAASDEWHQTFVPNRTGHPIDVGMDSVGVVLALLILGAWQRRQAKRRRAKKLSRLSWSRPHLVDSEKRP</sequence>
<reference evidence="3 4" key="1">
    <citation type="journal article" date="2013" name="Int. J. Syst. Evol. Microbiol.">
        <title>Tumebacillus flagellatus sp. nov., an alpha-amylase/pullulanase-producing bacterium isolated from cassava wastewater.</title>
        <authorList>
            <person name="Wang Q."/>
            <person name="Xie N."/>
            <person name="Qin Y."/>
            <person name="Shen N."/>
            <person name="Zhu J."/>
            <person name="Mi H."/>
            <person name="Huang R."/>
        </authorList>
    </citation>
    <scope>NUCLEOTIDE SEQUENCE [LARGE SCALE GENOMIC DNA]</scope>
    <source>
        <strain evidence="3 4">GST4</strain>
    </source>
</reference>
<dbReference type="InterPro" id="IPR016747">
    <property type="entry name" value="Phosphotransbutyrylase"/>
</dbReference>
<dbReference type="STRING" id="1157490.EL26_22870"/>
<name>A0A074LIY7_9BACL</name>
<dbReference type="NCBIfam" id="NF037970">
    <property type="entry name" value="vanZ_1"/>
    <property type="match status" value="1"/>
</dbReference>
<dbReference type="OrthoDB" id="291892at2"/>
<dbReference type="RefSeq" id="WP_152559362.1">
    <property type="nucleotide sequence ID" value="NZ_JMIR01000048.1"/>
</dbReference>
<organism evidence="3 4">
    <name type="scientific">Tumebacillus flagellatus</name>
    <dbReference type="NCBI Taxonomy" id="1157490"/>
    <lineage>
        <taxon>Bacteria</taxon>
        <taxon>Bacillati</taxon>
        <taxon>Bacillota</taxon>
        <taxon>Bacilli</taxon>
        <taxon>Bacillales</taxon>
        <taxon>Alicyclobacillaceae</taxon>
        <taxon>Tumebacillus</taxon>
    </lineage>
</organism>
<evidence type="ECO:0000313" key="4">
    <source>
        <dbReference type="Proteomes" id="UP000027931"/>
    </source>
</evidence>
<dbReference type="EMBL" id="JMIR01000048">
    <property type="protein sequence ID" value="KEO81084.1"/>
    <property type="molecule type" value="Genomic_DNA"/>
</dbReference>
<accession>A0A074LIY7</accession>
<dbReference type="AlphaFoldDB" id="A0A074LIY7"/>
<keyword evidence="1" id="KW-0472">Membrane</keyword>
<dbReference type="Proteomes" id="UP000027931">
    <property type="component" value="Unassembled WGS sequence"/>
</dbReference>
<protein>
    <recommendedName>
        <fullName evidence="2">VanZ-like domain-containing protein</fullName>
    </recommendedName>
</protein>
<feature type="transmembrane region" description="Helical" evidence="1">
    <location>
        <begin position="73"/>
        <end position="93"/>
    </location>
</feature>
<dbReference type="eggNOG" id="COG5652">
    <property type="taxonomic scope" value="Bacteria"/>
</dbReference>
<keyword evidence="1" id="KW-1133">Transmembrane helix</keyword>
<dbReference type="Pfam" id="PF04892">
    <property type="entry name" value="VanZ"/>
    <property type="match status" value="1"/>
</dbReference>
<gene>
    <name evidence="3" type="ORF">EL26_22870</name>
</gene>
<dbReference type="InterPro" id="IPR006976">
    <property type="entry name" value="VanZ-like"/>
</dbReference>
<evidence type="ECO:0000256" key="1">
    <source>
        <dbReference type="SAM" id="Phobius"/>
    </source>
</evidence>
<feature type="transmembrane region" description="Helical" evidence="1">
    <location>
        <begin position="137"/>
        <end position="154"/>
    </location>
</feature>
<evidence type="ECO:0000259" key="2">
    <source>
        <dbReference type="Pfam" id="PF04892"/>
    </source>
</evidence>
<feature type="transmembrane region" description="Helical" evidence="1">
    <location>
        <begin position="100"/>
        <end position="117"/>
    </location>
</feature>
<evidence type="ECO:0000313" key="3">
    <source>
        <dbReference type="EMBL" id="KEO81084.1"/>
    </source>
</evidence>
<dbReference type="PIRSF" id="PIRSF019083">
    <property type="entry name" value="UCP019083_VanZ"/>
    <property type="match status" value="1"/>
</dbReference>
<comment type="caution">
    <text evidence="3">The sequence shown here is derived from an EMBL/GenBank/DDBJ whole genome shotgun (WGS) entry which is preliminary data.</text>
</comment>
<keyword evidence="4" id="KW-1185">Reference proteome</keyword>
<proteinExistence type="predicted"/>
<keyword evidence="1" id="KW-0812">Transmembrane</keyword>
<feature type="domain" description="VanZ-like" evidence="2">
    <location>
        <begin position="9"/>
        <end position="151"/>
    </location>
</feature>